<dbReference type="STRING" id="1450648.CLORY_13550"/>
<dbReference type="OrthoDB" id="165650at2"/>
<evidence type="ECO:0000313" key="1">
    <source>
        <dbReference type="EMBL" id="OPJ63272.1"/>
    </source>
</evidence>
<dbReference type="EMBL" id="MZGV01000010">
    <property type="protein sequence ID" value="OPJ63272.1"/>
    <property type="molecule type" value="Genomic_DNA"/>
</dbReference>
<sequence length="128" mass="14317">MGYRVINGNIYPVGNFPVVEQNNSVSKHSSDNKVDFNDVLKDKLESKGFVISKHAAERLKGSELTDTDMKNINSGINKAQEKGARNCLILYKDVALVTSIENRTVITAVQRERMKENVFTNLDSVVML</sequence>
<comment type="caution">
    <text evidence="1">The sequence shown here is derived from an EMBL/GenBank/DDBJ whole genome shotgun (WGS) entry which is preliminary data.</text>
</comment>
<reference evidence="1 2" key="1">
    <citation type="submission" date="2017-03" db="EMBL/GenBank/DDBJ databases">
        <title>Genome sequence of Clostridium oryzae DSM 28571.</title>
        <authorList>
            <person name="Poehlein A."/>
            <person name="Daniel R."/>
        </authorList>
    </citation>
    <scope>NUCLEOTIDE SEQUENCE [LARGE SCALE GENOMIC DNA]</scope>
    <source>
        <strain evidence="1 2">DSM 28571</strain>
    </source>
</reference>
<proteinExistence type="predicted"/>
<dbReference type="InterPro" id="IPR013367">
    <property type="entry name" value="Flagellar_put"/>
</dbReference>
<dbReference type="RefSeq" id="WP_079422768.1">
    <property type="nucleotide sequence ID" value="NZ_MZGV01000010.1"/>
</dbReference>
<evidence type="ECO:0000313" key="2">
    <source>
        <dbReference type="Proteomes" id="UP000190080"/>
    </source>
</evidence>
<protein>
    <recommendedName>
        <fullName evidence="3">Flagellar operon protein</fullName>
    </recommendedName>
</protein>
<organism evidence="1 2">
    <name type="scientific">Clostridium oryzae</name>
    <dbReference type="NCBI Taxonomy" id="1450648"/>
    <lineage>
        <taxon>Bacteria</taxon>
        <taxon>Bacillati</taxon>
        <taxon>Bacillota</taxon>
        <taxon>Clostridia</taxon>
        <taxon>Eubacteriales</taxon>
        <taxon>Clostridiaceae</taxon>
        <taxon>Clostridium</taxon>
    </lineage>
</organism>
<evidence type="ECO:0008006" key="3">
    <source>
        <dbReference type="Google" id="ProtNLM"/>
    </source>
</evidence>
<name>A0A1V4ITD2_9CLOT</name>
<keyword evidence="2" id="KW-1185">Reference proteome</keyword>
<dbReference type="AlphaFoldDB" id="A0A1V4ITD2"/>
<dbReference type="Pfam" id="PF12611">
    <property type="entry name" value="Flagellar_put"/>
    <property type="match status" value="1"/>
</dbReference>
<dbReference type="Proteomes" id="UP000190080">
    <property type="component" value="Unassembled WGS sequence"/>
</dbReference>
<accession>A0A1V4ITD2</accession>
<dbReference type="NCBIfam" id="TIGR02530">
    <property type="entry name" value="flg_new"/>
    <property type="match status" value="1"/>
</dbReference>
<gene>
    <name evidence="1" type="ORF">CLORY_13550</name>
</gene>